<evidence type="ECO:0000313" key="4">
    <source>
        <dbReference type="Proteomes" id="UP000595373"/>
    </source>
</evidence>
<dbReference type="PROSITE" id="PS51257">
    <property type="entry name" value="PROKAR_LIPOPROTEIN"/>
    <property type="match status" value="1"/>
</dbReference>
<name>A0A9Q7E4Q1_HISSO</name>
<dbReference type="PANTHER" id="PTHR30203">
    <property type="entry name" value="OUTER MEMBRANE CATION EFFLUX PROTEIN"/>
    <property type="match status" value="1"/>
</dbReference>
<dbReference type="Gene3D" id="2.20.200.10">
    <property type="entry name" value="Outer membrane efflux proteins (OEP)"/>
    <property type="match status" value="1"/>
</dbReference>
<dbReference type="GO" id="GO:0015562">
    <property type="term" value="F:efflux transmembrane transporter activity"/>
    <property type="evidence" value="ECO:0007669"/>
    <property type="project" value="InterPro"/>
</dbReference>
<dbReference type="InterPro" id="IPR010131">
    <property type="entry name" value="MdtP/NodT-like"/>
</dbReference>
<comment type="similarity">
    <text evidence="1">Belongs to the outer membrane factor (OMF) (TC 1.B.17) family.</text>
</comment>
<feature type="coiled-coil region" evidence="2">
    <location>
        <begin position="219"/>
        <end position="246"/>
    </location>
</feature>
<organism evidence="3 4">
    <name type="scientific">Histophilus somni</name>
    <name type="common">Haemophilus somnus</name>
    <dbReference type="NCBI Taxonomy" id="731"/>
    <lineage>
        <taxon>Bacteria</taxon>
        <taxon>Pseudomonadati</taxon>
        <taxon>Pseudomonadota</taxon>
        <taxon>Gammaproteobacteria</taxon>
        <taxon>Pasteurellales</taxon>
        <taxon>Pasteurellaceae</taxon>
        <taxon>Histophilus</taxon>
    </lineage>
</organism>
<dbReference type="SUPFAM" id="SSF56954">
    <property type="entry name" value="Outer membrane efflux proteins (OEP)"/>
    <property type="match status" value="1"/>
</dbReference>
<dbReference type="Gene3D" id="1.20.1600.10">
    <property type="entry name" value="Outer membrane efflux proteins (OEP)"/>
    <property type="match status" value="1"/>
</dbReference>
<proteinExistence type="inferred from homology"/>
<dbReference type="PANTHER" id="PTHR30203:SF32">
    <property type="entry name" value="CATION EFFLUX SYSTEM PROTEIN CUSC"/>
    <property type="match status" value="1"/>
</dbReference>
<dbReference type="AlphaFoldDB" id="A0A9Q7E4Q1"/>
<keyword evidence="2" id="KW-0175">Coiled coil</keyword>
<evidence type="ECO:0000256" key="1">
    <source>
        <dbReference type="ARBA" id="ARBA00007613"/>
    </source>
</evidence>
<dbReference type="OrthoDB" id="9770517at2"/>
<dbReference type="EMBL" id="CP066558">
    <property type="protein sequence ID" value="QQF81664.1"/>
    <property type="molecule type" value="Genomic_DNA"/>
</dbReference>
<gene>
    <name evidence="3" type="ORF">JFL49_06100</name>
</gene>
<reference evidence="3 4" key="1">
    <citation type="submission" date="2020-12" db="EMBL/GenBank/DDBJ databases">
        <title>ASc-MMNZ-VFA-070.</title>
        <authorList>
            <person name="Schryvers A."/>
            <person name="Mostafa Nazari M."/>
            <person name="Farshchi Andisi V."/>
            <person name="Timsit E."/>
            <person name="Walter Morck D."/>
        </authorList>
    </citation>
    <scope>NUCLEOTIDE SEQUENCE [LARGE SCALE GENOMIC DNA]</scope>
    <source>
        <strain evidence="3 4">ASc-MMNZ-VFA-070</strain>
    </source>
</reference>
<accession>A0A9Q7E4Q1</accession>
<dbReference type="NCBIfam" id="NF047721">
    <property type="entry name" value="ToxDrgExpTdeA"/>
    <property type="match status" value="1"/>
</dbReference>
<dbReference type="Proteomes" id="UP000595373">
    <property type="component" value="Chromosome"/>
</dbReference>
<evidence type="ECO:0000256" key="2">
    <source>
        <dbReference type="SAM" id="Coils"/>
    </source>
</evidence>
<dbReference type="Pfam" id="PF02321">
    <property type="entry name" value="OEP"/>
    <property type="match status" value="2"/>
</dbReference>
<dbReference type="RefSeq" id="WP_075293785.1">
    <property type="nucleotide sequence ID" value="NZ_CP018802.1"/>
</dbReference>
<keyword evidence="4" id="KW-1185">Reference proteome</keyword>
<evidence type="ECO:0000313" key="3">
    <source>
        <dbReference type="EMBL" id="QQF81664.1"/>
    </source>
</evidence>
<sequence>MLKLSKMTFGIVVSNILIGCANIDDSYHATLQDFQQYEALTQQYNIQENWWTQYNDEPLNQLVKQALENNKDLAKATIAVNTALYNANLVAADLVPNFTRQTGVNSSAAKNINTGSNSKITHGGSLNISYTLDLWQRLADKTSAAKWTHSATQQDLQATKLSLINSVVTTYYQLAYLNDAIAVTNQTINYYSKISRIMQNKFNQGMADRASTDQSQQSILKARNNLINYQTQKKRAETTLRNLLNLKPNEDLNIKTPHILEVKSAEVNLDIPLSTIANRPDIKGSLYRLNSAFKNAKAMQKSWFPSITLGAGLSSSGNKIDNAFNIPIATGTVGINLPFLNWNTVKWNVKISEAAYENAKLSFEQNITKALNEIDNLYFSYTQAKENVANLQETYRYNKRITQYYKNRYDAGIAELIEWLNAANIENTSQLAILNAKYSLIQSQNAIYSAMGGYYSTNSSR</sequence>
<dbReference type="InterPro" id="IPR003423">
    <property type="entry name" value="OMP_efflux"/>
</dbReference>
<protein>
    <submittedName>
        <fullName evidence="3">TolC family protein</fullName>
    </submittedName>
</protein>